<evidence type="ECO:0000256" key="2">
    <source>
        <dbReference type="ARBA" id="ARBA00004173"/>
    </source>
</evidence>
<dbReference type="InterPro" id="IPR036249">
    <property type="entry name" value="Thioredoxin-like_sf"/>
</dbReference>
<dbReference type="PANTHER" id="PTHR28071:SF1">
    <property type="entry name" value="REDOX PROTEIN FMP46, MITOCHONDRIAL-RELATED"/>
    <property type="match status" value="1"/>
</dbReference>
<dbReference type="GO" id="GO:0016491">
    <property type="term" value="F:oxidoreductase activity"/>
    <property type="evidence" value="ECO:0007669"/>
    <property type="project" value="UniProtKB-KW"/>
</dbReference>
<dbReference type="PROSITE" id="PS51353">
    <property type="entry name" value="ARSC"/>
    <property type="match status" value="1"/>
</dbReference>
<proteinExistence type="inferred from homology"/>
<dbReference type="InParanoid" id="A0A163DQK8"/>
<dbReference type="InterPro" id="IPR012882">
    <property type="entry name" value="Fmp46"/>
</dbReference>
<dbReference type="EMBL" id="KV440982">
    <property type="protein sequence ID" value="OAD72880.1"/>
    <property type="molecule type" value="Genomic_DNA"/>
</dbReference>
<keyword evidence="8" id="KW-1185">Reference proteome</keyword>
<evidence type="ECO:0000313" key="7">
    <source>
        <dbReference type="EMBL" id="OAD72880.1"/>
    </source>
</evidence>
<comment type="function">
    <text evidence="1">Putative mitochondrial redox protein which could be involved in the reduction of small toxic molecules.</text>
</comment>
<dbReference type="InterPro" id="IPR006660">
    <property type="entry name" value="Arsenate_reductase-like"/>
</dbReference>
<evidence type="ECO:0000256" key="5">
    <source>
        <dbReference type="ARBA" id="ARBA00023002"/>
    </source>
</evidence>
<evidence type="ECO:0000256" key="3">
    <source>
        <dbReference type="ARBA" id="ARBA00009734"/>
    </source>
</evidence>
<evidence type="ECO:0000313" key="8">
    <source>
        <dbReference type="Proteomes" id="UP000077315"/>
    </source>
</evidence>
<organism evidence="7 8">
    <name type="scientific">Phycomyces blakesleeanus (strain ATCC 8743b / DSM 1359 / FGSC 10004 / NBRC 33097 / NRRL 1555)</name>
    <dbReference type="NCBI Taxonomy" id="763407"/>
    <lineage>
        <taxon>Eukaryota</taxon>
        <taxon>Fungi</taxon>
        <taxon>Fungi incertae sedis</taxon>
        <taxon>Mucoromycota</taxon>
        <taxon>Mucoromycotina</taxon>
        <taxon>Mucoromycetes</taxon>
        <taxon>Mucorales</taxon>
        <taxon>Phycomycetaceae</taxon>
        <taxon>Phycomyces</taxon>
    </lineage>
</organism>
<dbReference type="RefSeq" id="XP_018290920.1">
    <property type="nucleotide sequence ID" value="XM_018439350.1"/>
</dbReference>
<name>A0A163DQK8_PHYB8</name>
<comment type="similarity">
    <text evidence="3">Belongs to the FMP46 family.</text>
</comment>
<sequence length="165" mass="18672">MHIPTKTAEDKERNISVKKKEYDDALKLKRLEKQTLPILSIFHNPSSNASQNALRLLQAKQKRPSGEDVYRVDVQDNLQEPLTSIQLKQIAEYLGGGKPDWKPMISTTSTTATENQSFDYDAQQLLHDQPSVLQRPLVVDWNQGKAAVGPALDKIQQLIESRLKL</sequence>
<dbReference type="VEuPathDB" id="FungiDB:PHYBLDRAFT_187219"/>
<accession>A0A163DQK8</accession>
<dbReference type="OrthoDB" id="59229at2759"/>
<evidence type="ECO:0000256" key="4">
    <source>
        <dbReference type="ARBA" id="ARBA00022946"/>
    </source>
</evidence>
<keyword evidence="6" id="KW-0496">Mitochondrion</keyword>
<dbReference type="GO" id="GO:0005739">
    <property type="term" value="C:mitochondrion"/>
    <property type="evidence" value="ECO:0007669"/>
    <property type="project" value="UniProtKB-SubCell"/>
</dbReference>
<gene>
    <name evidence="7" type="ORF">PHYBLDRAFT_187219</name>
</gene>
<dbReference type="Gene3D" id="3.40.30.10">
    <property type="entry name" value="Glutaredoxin"/>
    <property type="match status" value="1"/>
</dbReference>
<dbReference type="SUPFAM" id="SSF52833">
    <property type="entry name" value="Thioredoxin-like"/>
    <property type="match status" value="1"/>
</dbReference>
<evidence type="ECO:0000256" key="6">
    <source>
        <dbReference type="ARBA" id="ARBA00023128"/>
    </source>
</evidence>
<dbReference type="Pfam" id="PF07955">
    <property type="entry name" value="DUF1687"/>
    <property type="match status" value="1"/>
</dbReference>
<keyword evidence="5" id="KW-0560">Oxidoreductase</keyword>
<dbReference type="GeneID" id="29000256"/>
<evidence type="ECO:0000256" key="1">
    <source>
        <dbReference type="ARBA" id="ARBA00002963"/>
    </source>
</evidence>
<comment type="subcellular location">
    <subcellularLocation>
        <location evidence="2">Mitochondrion</location>
    </subcellularLocation>
</comment>
<dbReference type="Proteomes" id="UP000077315">
    <property type="component" value="Unassembled WGS sequence"/>
</dbReference>
<keyword evidence="4" id="KW-0809">Transit peptide</keyword>
<dbReference type="AlphaFoldDB" id="A0A163DQK8"/>
<dbReference type="PANTHER" id="PTHR28071">
    <property type="entry name" value="REDOX PROTEIN FMP46, MITOCHONDRIAL-RELATED"/>
    <property type="match status" value="1"/>
</dbReference>
<reference evidence="8" key="1">
    <citation type="submission" date="2015-06" db="EMBL/GenBank/DDBJ databases">
        <title>Expansion of signal transduction pathways in fungi by whole-genome duplication.</title>
        <authorList>
            <consortium name="DOE Joint Genome Institute"/>
            <person name="Corrochano L.M."/>
            <person name="Kuo A."/>
            <person name="Marcet-Houben M."/>
            <person name="Polaino S."/>
            <person name="Salamov A."/>
            <person name="Villalobos J.M."/>
            <person name="Alvarez M.I."/>
            <person name="Avalos J."/>
            <person name="Benito E.P."/>
            <person name="Benoit I."/>
            <person name="Burger G."/>
            <person name="Camino L.P."/>
            <person name="Canovas D."/>
            <person name="Cerda-Olmedo E."/>
            <person name="Cheng J.-F."/>
            <person name="Dominguez A."/>
            <person name="Elias M."/>
            <person name="Eslava A.P."/>
            <person name="Glaser F."/>
            <person name="Grimwood J."/>
            <person name="Gutierrez G."/>
            <person name="Heitman J."/>
            <person name="Henrissat B."/>
            <person name="Iturriaga E.A."/>
            <person name="Lang B.F."/>
            <person name="Lavin J.L."/>
            <person name="Lee S."/>
            <person name="Li W."/>
            <person name="Lindquist E."/>
            <person name="Lopez-Garcia S."/>
            <person name="Luque E.M."/>
            <person name="Marcos A.T."/>
            <person name="Martin J."/>
            <person name="McCluskey K."/>
            <person name="Medina H.R."/>
            <person name="Miralles-Duran A."/>
            <person name="Miyazaki A."/>
            <person name="Munoz-Torres E."/>
            <person name="Oguiza J.A."/>
            <person name="Ohm R."/>
            <person name="Olmedo M."/>
            <person name="Orejas M."/>
            <person name="Ortiz-Castellanos L."/>
            <person name="Pisabarro A.G."/>
            <person name="Rodriguez-Romero J."/>
            <person name="Ruiz-Herrera J."/>
            <person name="Ruiz-Vazquez R."/>
            <person name="Sanz C."/>
            <person name="Schackwitz W."/>
            <person name="Schmutz J."/>
            <person name="Shahriari M."/>
            <person name="Shelest E."/>
            <person name="Silva-Franco F."/>
            <person name="Soanes D."/>
            <person name="Syed K."/>
            <person name="Tagua V.G."/>
            <person name="Talbot N.J."/>
            <person name="Thon M."/>
            <person name="De vries R.P."/>
            <person name="Wiebenga A."/>
            <person name="Yadav J.S."/>
            <person name="Braun E.L."/>
            <person name="Baker S."/>
            <person name="Garre V."/>
            <person name="Horwitz B."/>
            <person name="Torres-Martinez S."/>
            <person name="Idnurm A."/>
            <person name="Herrera-Estrella A."/>
            <person name="Gabaldon T."/>
            <person name="Grigoriev I.V."/>
        </authorList>
    </citation>
    <scope>NUCLEOTIDE SEQUENCE [LARGE SCALE GENOMIC DNA]</scope>
    <source>
        <strain evidence="8">NRRL 1555(-)</strain>
    </source>
</reference>
<protein>
    <submittedName>
        <fullName evidence="7">Uncharacterized protein</fullName>
    </submittedName>
</protein>